<evidence type="ECO:0000313" key="1">
    <source>
        <dbReference type="EMBL" id="PKC59146.1"/>
    </source>
</evidence>
<dbReference type="OrthoDB" id="2412213at2759"/>
<dbReference type="VEuPathDB" id="FungiDB:RhiirFUN_024364"/>
<reference evidence="3 4" key="2">
    <citation type="submission" date="2017-10" db="EMBL/GenBank/DDBJ databases">
        <title>Extensive intraspecific genome diversity in a model arbuscular mycorrhizal fungus.</title>
        <authorList>
            <person name="Chen E.C.H."/>
            <person name="Morin E."/>
            <person name="Baudet D."/>
            <person name="Noel J."/>
            <person name="Ndikumana S."/>
            <person name="Charron P."/>
            <person name="St-Onge C."/>
            <person name="Giorgi J."/>
            <person name="Grigoriev I.V."/>
            <person name="Roux C."/>
            <person name="Martin F.M."/>
            <person name="Corradi N."/>
        </authorList>
    </citation>
    <scope>NUCLEOTIDE SEQUENCE [LARGE SCALE GENOMIC DNA]</scope>
    <source>
        <strain evidence="1 3">A1</strain>
        <strain evidence="2 4">C2</strain>
    </source>
</reference>
<comment type="caution">
    <text evidence="2">The sequence shown here is derived from an EMBL/GenBank/DDBJ whole genome shotgun (WGS) entry which is preliminary data.</text>
</comment>
<dbReference type="Proteomes" id="UP000232688">
    <property type="component" value="Unassembled WGS sequence"/>
</dbReference>
<protein>
    <submittedName>
        <fullName evidence="2">Uncharacterized protein</fullName>
    </submittedName>
</protein>
<dbReference type="VEuPathDB" id="FungiDB:RhiirA1_469883"/>
<reference evidence="2 4" key="1">
    <citation type="submission" date="2016-04" db="EMBL/GenBank/DDBJ databases">
        <title>Genome analyses suggest a sexual origin of heterokaryosis in a supposedly ancient asexual fungus.</title>
        <authorList>
            <person name="Ropars J."/>
            <person name="Sedzielewska K."/>
            <person name="Noel J."/>
            <person name="Charron P."/>
            <person name="Farinelli L."/>
            <person name="Marton T."/>
            <person name="Kruger M."/>
            <person name="Pelin A."/>
            <person name="Brachmann A."/>
            <person name="Corradi N."/>
        </authorList>
    </citation>
    <scope>NUCLEOTIDE SEQUENCE [LARGE SCALE GENOMIC DNA]</scope>
    <source>
        <strain evidence="2 4">C2</strain>
    </source>
</reference>
<proteinExistence type="predicted"/>
<evidence type="ECO:0000313" key="2">
    <source>
        <dbReference type="EMBL" id="PKK69931.1"/>
    </source>
</evidence>
<dbReference type="VEuPathDB" id="FungiDB:FUN_025009"/>
<dbReference type="Proteomes" id="UP000233469">
    <property type="component" value="Unassembled WGS sequence"/>
</dbReference>
<evidence type="ECO:0000313" key="4">
    <source>
        <dbReference type="Proteomes" id="UP000233469"/>
    </source>
</evidence>
<dbReference type="EMBL" id="LLXH01001393">
    <property type="protein sequence ID" value="PKC59146.1"/>
    <property type="molecule type" value="Genomic_DNA"/>
</dbReference>
<accession>A0A2I1EUE1</accession>
<evidence type="ECO:0000313" key="3">
    <source>
        <dbReference type="Proteomes" id="UP000232688"/>
    </source>
</evidence>
<gene>
    <name evidence="1" type="ORF">RhiirA1_469883</name>
    <name evidence="2" type="ORF">RhiirC2_850335</name>
</gene>
<dbReference type="EMBL" id="LLXL01000671">
    <property type="protein sequence ID" value="PKK69931.1"/>
    <property type="molecule type" value="Genomic_DNA"/>
</dbReference>
<dbReference type="AlphaFoldDB" id="A0A2I1EUE1"/>
<organism evidence="2 4">
    <name type="scientific">Rhizophagus irregularis</name>
    <dbReference type="NCBI Taxonomy" id="588596"/>
    <lineage>
        <taxon>Eukaryota</taxon>
        <taxon>Fungi</taxon>
        <taxon>Fungi incertae sedis</taxon>
        <taxon>Mucoromycota</taxon>
        <taxon>Glomeromycotina</taxon>
        <taxon>Glomeromycetes</taxon>
        <taxon>Glomerales</taxon>
        <taxon>Glomeraceae</taxon>
        <taxon>Rhizophagus</taxon>
    </lineage>
</organism>
<name>A0A2I1EUE1_9GLOM</name>
<sequence length="122" mass="14136">MSFEVIGEEATERVDFAIKKIMDSLNEELVCITEGKQNQEVLGIMQNVMQLESSYHTNKRKRKASEAFDDDFNYLYGIVTTATDWYLIMYTPERIYCTKADYHIDLTEDILDDDAKLCQGAK</sequence>
<reference evidence="1 3" key="3">
    <citation type="submission" date="2017-10" db="EMBL/GenBank/DDBJ databases">
        <title>Genome analyses suggest a sexual origin of heterokaryosis in a supposedly ancient asexual fungus.</title>
        <authorList>
            <person name="Corradi N."/>
            <person name="Sedzielewska K."/>
            <person name="Noel J."/>
            <person name="Charron P."/>
            <person name="Farinelli L."/>
            <person name="Marton T."/>
            <person name="Kruger M."/>
            <person name="Pelin A."/>
            <person name="Brachmann A."/>
            <person name="Corradi N."/>
        </authorList>
    </citation>
    <scope>NUCLEOTIDE SEQUENCE [LARGE SCALE GENOMIC DNA]</scope>
    <source>
        <strain evidence="1 3">A1</strain>
    </source>
</reference>